<organism evidence="1 2">
    <name type="scientific">Parelaphostrongylus tenuis</name>
    <name type="common">Meningeal worm</name>
    <dbReference type="NCBI Taxonomy" id="148309"/>
    <lineage>
        <taxon>Eukaryota</taxon>
        <taxon>Metazoa</taxon>
        <taxon>Ecdysozoa</taxon>
        <taxon>Nematoda</taxon>
        <taxon>Chromadorea</taxon>
        <taxon>Rhabditida</taxon>
        <taxon>Rhabditina</taxon>
        <taxon>Rhabditomorpha</taxon>
        <taxon>Strongyloidea</taxon>
        <taxon>Metastrongylidae</taxon>
        <taxon>Parelaphostrongylus</taxon>
    </lineage>
</organism>
<proteinExistence type="predicted"/>
<dbReference type="AlphaFoldDB" id="A0AAD5MDT4"/>
<dbReference type="EMBL" id="JAHQIW010002883">
    <property type="protein sequence ID" value="KAJ1356760.1"/>
    <property type="molecule type" value="Genomic_DNA"/>
</dbReference>
<reference evidence="1" key="1">
    <citation type="submission" date="2021-06" db="EMBL/GenBank/DDBJ databases">
        <title>Parelaphostrongylus tenuis whole genome reference sequence.</title>
        <authorList>
            <person name="Garwood T.J."/>
            <person name="Larsen P.A."/>
            <person name="Fountain-Jones N.M."/>
            <person name="Garbe J.R."/>
            <person name="Macchietto M.G."/>
            <person name="Kania S.A."/>
            <person name="Gerhold R.W."/>
            <person name="Richards J.E."/>
            <person name="Wolf T.M."/>
        </authorList>
    </citation>
    <scope>NUCLEOTIDE SEQUENCE</scope>
    <source>
        <strain evidence="1">MNPRO001-30</strain>
        <tissue evidence="1">Meninges</tissue>
    </source>
</reference>
<protein>
    <submittedName>
        <fullName evidence="1">Uncharacterized protein</fullName>
    </submittedName>
</protein>
<name>A0AAD5MDT4_PARTN</name>
<gene>
    <name evidence="1" type="ORF">KIN20_014530</name>
</gene>
<comment type="caution">
    <text evidence="1">The sequence shown here is derived from an EMBL/GenBank/DDBJ whole genome shotgun (WGS) entry which is preliminary data.</text>
</comment>
<accession>A0AAD5MDT4</accession>
<sequence>MAALSTFMYRREVMTSIKGLHERIRVLNGRVPNIVNEMTTKKPDVAISELNMNVAVLNLHLVQMKYKISRLEQFLVDEFTSVSLHKRSPYAASEEAVEVTERFLRRKRRFQP</sequence>
<evidence type="ECO:0000313" key="2">
    <source>
        <dbReference type="Proteomes" id="UP001196413"/>
    </source>
</evidence>
<evidence type="ECO:0000313" key="1">
    <source>
        <dbReference type="EMBL" id="KAJ1356760.1"/>
    </source>
</evidence>
<keyword evidence="2" id="KW-1185">Reference proteome</keyword>
<dbReference type="Proteomes" id="UP001196413">
    <property type="component" value="Unassembled WGS sequence"/>
</dbReference>